<accession>A0A6M3LMI3</accession>
<reference evidence="1" key="1">
    <citation type="submission" date="2020-03" db="EMBL/GenBank/DDBJ databases">
        <title>The deep terrestrial virosphere.</title>
        <authorList>
            <person name="Holmfeldt K."/>
            <person name="Nilsson E."/>
            <person name="Simone D."/>
            <person name="Lopez-Fernandez M."/>
            <person name="Wu X."/>
            <person name="de Brujin I."/>
            <person name="Lundin D."/>
            <person name="Andersson A."/>
            <person name="Bertilsson S."/>
            <person name="Dopson M."/>
        </authorList>
    </citation>
    <scope>NUCLEOTIDE SEQUENCE</scope>
    <source>
        <strain evidence="1">MM415B03909</strain>
    </source>
</reference>
<evidence type="ECO:0000313" key="1">
    <source>
        <dbReference type="EMBL" id="QJA94261.1"/>
    </source>
</evidence>
<gene>
    <name evidence="1" type="ORF">MM415B03909_0001</name>
</gene>
<protein>
    <submittedName>
        <fullName evidence="1">Uncharacterized protein</fullName>
    </submittedName>
</protein>
<name>A0A6M3LMI3_9ZZZZ</name>
<dbReference type="EMBL" id="MT143217">
    <property type="protein sequence ID" value="QJA94261.1"/>
    <property type="molecule type" value="Genomic_DNA"/>
</dbReference>
<sequence>MPVFYVAGTGMKEFKTKPQEEVNLFRGAFFTKDEANKEGFRVFGCDFEIFATTTTNYNTAKSQWRSKQLKEGKSISDTLKPIYHGHE</sequence>
<dbReference type="AlphaFoldDB" id="A0A6M3LMI3"/>
<organism evidence="1">
    <name type="scientific">viral metagenome</name>
    <dbReference type="NCBI Taxonomy" id="1070528"/>
    <lineage>
        <taxon>unclassified sequences</taxon>
        <taxon>metagenomes</taxon>
        <taxon>organismal metagenomes</taxon>
    </lineage>
</organism>
<proteinExistence type="predicted"/>